<evidence type="ECO:0000313" key="12">
    <source>
        <dbReference type="Proteomes" id="UP000253383"/>
    </source>
</evidence>
<comment type="function">
    <text evidence="1">Condensation of UDP-2,3-diacylglucosamine and 2,3-diacylglucosamine-1-phosphate to form lipid A disaccharide, a precursor of lipid A, a phosphorylated glycolipid that anchors the lipopolysaccharide to the outer membrane of the cell.</text>
</comment>
<keyword evidence="7 11" id="KW-0808">Transferase</keyword>
<dbReference type="GO" id="GO:0009245">
    <property type="term" value="P:lipid A biosynthetic process"/>
    <property type="evidence" value="ECO:0007669"/>
    <property type="project" value="UniProtKB-UniRule"/>
</dbReference>
<organism evidence="11 12">
    <name type="scientific">Larkinella punicea</name>
    <dbReference type="NCBI Taxonomy" id="2315727"/>
    <lineage>
        <taxon>Bacteria</taxon>
        <taxon>Pseudomonadati</taxon>
        <taxon>Bacteroidota</taxon>
        <taxon>Cytophagia</taxon>
        <taxon>Cytophagales</taxon>
        <taxon>Spirosomataceae</taxon>
        <taxon>Larkinella</taxon>
    </lineage>
</organism>
<dbReference type="PANTHER" id="PTHR30372">
    <property type="entry name" value="LIPID-A-DISACCHARIDE SYNTHASE"/>
    <property type="match status" value="1"/>
</dbReference>
<evidence type="ECO:0000256" key="8">
    <source>
        <dbReference type="ARBA" id="ARBA00023098"/>
    </source>
</evidence>
<evidence type="ECO:0000256" key="5">
    <source>
        <dbReference type="ARBA" id="ARBA00022556"/>
    </source>
</evidence>
<keyword evidence="6 11" id="KW-0328">Glycosyltransferase</keyword>
<dbReference type="AlphaFoldDB" id="A0A368JW04"/>
<dbReference type="EC" id="2.4.1.182" evidence="2 10"/>
<evidence type="ECO:0000256" key="4">
    <source>
        <dbReference type="ARBA" id="ARBA00022516"/>
    </source>
</evidence>
<keyword evidence="12" id="KW-1185">Reference proteome</keyword>
<dbReference type="Proteomes" id="UP000253383">
    <property type="component" value="Unassembled WGS sequence"/>
</dbReference>
<evidence type="ECO:0000256" key="7">
    <source>
        <dbReference type="ARBA" id="ARBA00022679"/>
    </source>
</evidence>
<protein>
    <recommendedName>
        <fullName evidence="3 10">Lipid-A-disaccharide synthase</fullName>
        <ecNumber evidence="2 10">2.4.1.182</ecNumber>
    </recommendedName>
</protein>
<evidence type="ECO:0000313" key="11">
    <source>
        <dbReference type="EMBL" id="RCR70773.1"/>
    </source>
</evidence>
<dbReference type="GO" id="GO:0008915">
    <property type="term" value="F:lipid-A-disaccharide synthase activity"/>
    <property type="evidence" value="ECO:0007669"/>
    <property type="project" value="UniProtKB-UniRule"/>
</dbReference>
<proteinExistence type="predicted"/>
<reference evidence="11 12" key="1">
    <citation type="submission" date="2018-07" db="EMBL/GenBank/DDBJ databases">
        <title>Genome analysis of Larkinella rosea.</title>
        <authorList>
            <person name="Zhou Z."/>
            <person name="Wang G."/>
        </authorList>
    </citation>
    <scope>NUCLEOTIDE SEQUENCE [LARGE SCALE GENOMIC DNA]</scope>
    <source>
        <strain evidence="12">zzj9</strain>
    </source>
</reference>
<dbReference type="PANTHER" id="PTHR30372:SF4">
    <property type="entry name" value="LIPID-A-DISACCHARIDE SYNTHASE, MITOCHONDRIAL-RELATED"/>
    <property type="match status" value="1"/>
</dbReference>
<evidence type="ECO:0000256" key="1">
    <source>
        <dbReference type="ARBA" id="ARBA00002056"/>
    </source>
</evidence>
<name>A0A368JW04_9BACT</name>
<dbReference type="NCBIfam" id="TIGR00215">
    <property type="entry name" value="lpxB"/>
    <property type="match status" value="1"/>
</dbReference>
<evidence type="ECO:0000256" key="2">
    <source>
        <dbReference type="ARBA" id="ARBA00012687"/>
    </source>
</evidence>
<evidence type="ECO:0000256" key="3">
    <source>
        <dbReference type="ARBA" id="ARBA00020902"/>
    </source>
</evidence>
<comment type="caution">
    <text evidence="11">The sequence shown here is derived from an EMBL/GenBank/DDBJ whole genome shotgun (WGS) entry which is preliminary data.</text>
</comment>
<dbReference type="SUPFAM" id="SSF53756">
    <property type="entry name" value="UDP-Glycosyltransferase/glycogen phosphorylase"/>
    <property type="match status" value="1"/>
</dbReference>
<evidence type="ECO:0000256" key="9">
    <source>
        <dbReference type="ARBA" id="ARBA00048975"/>
    </source>
</evidence>
<dbReference type="EMBL" id="QOWE01000003">
    <property type="protein sequence ID" value="RCR70773.1"/>
    <property type="molecule type" value="Genomic_DNA"/>
</dbReference>
<evidence type="ECO:0000256" key="6">
    <source>
        <dbReference type="ARBA" id="ARBA00022676"/>
    </source>
</evidence>
<dbReference type="GO" id="GO:0016020">
    <property type="term" value="C:membrane"/>
    <property type="evidence" value="ECO:0007669"/>
    <property type="project" value="GOC"/>
</dbReference>
<keyword evidence="5" id="KW-0441">Lipid A biosynthesis</keyword>
<evidence type="ECO:0000256" key="10">
    <source>
        <dbReference type="NCBIfam" id="TIGR00215"/>
    </source>
</evidence>
<comment type="catalytic activity">
    <reaction evidence="9">
        <text>a lipid X + a UDP-2-N,3-O-bis[(3R)-3-hydroxyacyl]-alpha-D-glucosamine = a lipid A disaccharide + UDP + H(+)</text>
        <dbReference type="Rhea" id="RHEA:67828"/>
        <dbReference type="ChEBI" id="CHEBI:15378"/>
        <dbReference type="ChEBI" id="CHEBI:58223"/>
        <dbReference type="ChEBI" id="CHEBI:137748"/>
        <dbReference type="ChEBI" id="CHEBI:176338"/>
        <dbReference type="ChEBI" id="CHEBI:176343"/>
        <dbReference type="EC" id="2.4.1.182"/>
    </reaction>
</comment>
<gene>
    <name evidence="11" type="ORF">DUE52_04035</name>
</gene>
<dbReference type="RefSeq" id="WP_114404690.1">
    <property type="nucleotide sequence ID" value="NZ_QOWE01000003.1"/>
</dbReference>
<dbReference type="Pfam" id="PF02684">
    <property type="entry name" value="LpxB"/>
    <property type="match status" value="1"/>
</dbReference>
<dbReference type="OrthoDB" id="9801642at2"/>
<keyword evidence="8" id="KW-0443">Lipid metabolism</keyword>
<dbReference type="GO" id="GO:0005543">
    <property type="term" value="F:phospholipid binding"/>
    <property type="evidence" value="ECO:0007669"/>
    <property type="project" value="TreeGrafter"/>
</dbReference>
<dbReference type="InterPro" id="IPR003835">
    <property type="entry name" value="Glyco_trans_19"/>
</dbReference>
<keyword evidence="4" id="KW-0444">Lipid biosynthesis</keyword>
<sequence length="370" mass="41603">MTYYLIAGERSGDLHGGNLIKAIHHHDPDARFRAWGGEQMEEAGATLVRHYRSMAFMGFLEVVQNLGTIRRNLRDCQRDLLNTRPDVLILIDYAGFNLRMAGFAKKHGIPVFYYISPKVWAWNQKRALKIKAVVDRLFVIFPFEVAFYQQYAYPVDYVGNPLMDAIAAFRPDPVFRQKNKLGDKPIIALLPGSRHQEVSMLLPAMLETVRHFPNHQFVVSGVSNLPKSLYETLLKNAPDLPVVTDAAYDLLAVADAALVTSGTATLETALLNVPEVVCYKMSWVTFQVASRLIAVPFISLVNLILGREAVKELKQYELTTERLVDELTKILPGGSDHERQRADYAELREKVGGAGASDRAGELMVKYLRN</sequence>
<accession>A0A368JW04</accession>